<dbReference type="PANTHER" id="PTHR40055:SF1">
    <property type="entry name" value="TRANSCRIPTIONAL REGULATOR YGIV-RELATED"/>
    <property type="match status" value="1"/>
</dbReference>
<comment type="caution">
    <text evidence="2">The sequence shown here is derived from an EMBL/GenBank/DDBJ whole genome shotgun (WGS) entry which is preliminary data.</text>
</comment>
<dbReference type="EMBL" id="JARGYC010000003">
    <property type="protein sequence ID" value="MDF0599497.1"/>
    <property type="molecule type" value="Genomic_DNA"/>
</dbReference>
<dbReference type="InterPro" id="IPR050908">
    <property type="entry name" value="SmbC-like"/>
</dbReference>
<protein>
    <submittedName>
        <fullName evidence="2">GyrI-like domain-containing protein</fullName>
    </submittedName>
</protein>
<dbReference type="SUPFAM" id="SSF55136">
    <property type="entry name" value="Probable bacterial effector-binding domain"/>
    <property type="match status" value="1"/>
</dbReference>
<dbReference type="InterPro" id="IPR029442">
    <property type="entry name" value="GyrI-like"/>
</dbReference>
<feature type="domain" description="AraC effector-binding" evidence="1">
    <location>
        <begin position="1"/>
        <end position="153"/>
    </location>
</feature>
<evidence type="ECO:0000313" key="2">
    <source>
        <dbReference type="EMBL" id="MDF0599497.1"/>
    </source>
</evidence>
<dbReference type="RefSeq" id="WP_275565642.1">
    <property type="nucleotide sequence ID" value="NZ_JARGYC010000003.1"/>
</dbReference>
<dbReference type="InterPro" id="IPR011256">
    <property type="entry name" value="Reg_factor_effector_dom_sf"/>
</dbReference>
<keyword evidence="3" id="KW-1185">Reference proteome</keyword>
<name>A0AAE3T6P9_9RHOB</name>
<dbReference type="PANTHER" id="PTHR40055">
    <property type="entry name" value="TRANSCRIPTIONAL REGULATOR YGIV-RELATED"/>
    <property type="match status" value="1"/>
</dbReference>
<dbReference type="Gene3D" id="3.20.80.10">
    <property type="entry name" value="Regulatory factor, effector binding domain"/>
    <property type="match status" value="1"/>
</dbReference>
<evidence type="ECO:0000259" key="1">
    <source>
        <dbReference type="SMART" id="SM00871"/>
    </source>
</evidence>
<dbReference type="AlphaFoldDB" id="A0AAE3T6P9"/>
<dbReference type="Pfam" id="PF06445">
    <property type="entry name" value="GyrI-like"/>
    <property type="match status" value="1"/>
</dbReference>
<dbReference type="Proteomes" id="UP001220964">
    <property type="component" value="Unassembled WGS sequence"/>
</dbReference>
<dbReference type="InterPro" id="IPR010499">
    <property type="entry name" value="AraC_E-bd"/>
</dbReference>
<accession>A0AAE3T6P9</accession>
<evidence type="ECO:0000313" key="3">
    <source>
        <dbReference type="Proteomes" id="UP001220964"/>
    </source>
</evidence>
<proteinExistence type="predicted"/>
<reference evidence="2" key="1">
    <citation type="submission" date="2023-03" db="EMBL/GenBank/DDBJ databases">
        <title>Multiphase analysis and comparison of six strains from genera Psychromarinibacter, Lutimaribacter, and Maritimibacter, including a novel species: Psychromarinibacter sediminicola sp. nov.</title>
        <authorList>
            <person name="Wang Y.-H."/>
            <person name="Ye M.-Q."/>
            <person name="Du Z.-J."/>
        </authorList>
    </citation>
    <scope>NUCLEOTIDE SEQUENCE</scope>
    <source>
        <strain evidence="2">C21-152</strain>
    </source>
</reference>
<gene>
    <name evidence="2" type="ORF">P1J78_02025</name>
</gene>
<dbReference type="SMART" id="SM00871">
    <property type="entry name" value="AraC_E_bind"/>
    <property type="match status" value="1"/>
</dbReference>
<organism evidence="2 3">
    <name type="scientific">Psychromarinibacter sediminicola</name>
    <dbReference type="NCBI Taxonomy" id="3033385"/>
    <lineage>
        <taxon>Bacteria</taxon>
        <taxon>Pseudomonadati</taxon>
        <taxon>Pseudomonadota</taxon>
        <taxon>Alphaproteobacteria</taxon>
        <taxon>Rhodobacterales</taxon>
        <taxon>Paracoccaceae</taxon>
        <taxon>Psychromarinibacter</taxon>
    </lineage>
</organism>
<sequence length="154" mass="17431">MEFKRVTLPPQHYLYLERECRMADIAEHMGTAFGELLDFMARHGIQPSGAPMAVYPKMPSGEEIFFECGMIVSAKDAGKAERLVKSATLPEGPAMTCTHVGPYSELNRSHHALWDHMRAEGLDAGMPIWELYVDDPEKTAPEELRTEIYRHIAR</sequence>